<feature type="signal peptide" evidence="2">
    <location>
        <begin position="1"/>
        <end position="24"/>
    </location>
</feature>
<dbReference type="EMBL" id="JACHJO010000007">
    <property type="protein sequence ID" value="MBB6120593.1"/>
    <property type="molecule type" value="Genomic_DNA"/>
</dbReference>
<name>A0A841IPK3_9ACTN</name>
<feature type="compositionally biased region" description="Low complexity" evidence="1">
    <location>
        <begin position="40"/>
        <end position="57"/>
    </location>
</feature>
<sequence>MNSIKPALSGALSLAALATGCASAPDPDQVVELNPVQESEAAGEAPQETAEEAAPSAVEEEFDSEYTYADGLKVRLSGVERRVTGEWDIPENSPYVYFDIQFDNGTGGPVDLSYVSVYCQVGEEGRTAEDVYTDDTGSGFTSAVMDGRTATAGYGCALPEEESYLQVELTLSDWEEMDDYVRETVYFVGEVV</sequence>
<evidence type="ECO:0000256" key="1">
    <source>
        <dbReference type="SAM" id="MobiDB-lite"/>
    </source>
</evidence>
<accession>A0A841IPK3</accession>
<dbReference type="RefSeq" id="WP_184291814.1">
    <property type="nucleotide sequence ID" value="NZ_JACHJO010000007.1"/>
</dbReference>
<dbReference type="PROSITE" id="PS51257">
    <property type="entry name" value="PROKAR_LIPOPROTEIN"/>
    <property type="match status" value="1"/>
</dbReference>
<organism evidence="3 4">
    <name type="scientific">Nocardiopsis algeriensis</name>
    <dbReference type="NCBI Taxonomy" id="1478215"/>
    <lineage>
        <taxon>Bacteria</taxon>
        <taxon>Bacillati</taxon>
        <taxon>Actinomycetota</taxon>
        <taxon>Actinomycetes</taxon>
        <taxon>Streptosporangiales</taxon>
        <taxon>Nocardiopsidaceae</taxon>
        <taxon>Nocardiopsis</taxon>
    </lineage>
</organism>
<feature type="region of interest" description="Disordered" evidence="1">
    <location>
        <begin position="36"/>
        <end position="60"/>
    </location>
</feature>
<evidence type="ECO:0000313" key="4">
    <source>
        <dbReference type="Proteomes" id="UP000536604"/>
    </source>
</evidence>
<evidence type="ECO:0000313" key="3">
    <source>
        <dbReference type="EMBL" id="MBB6120593.1"/>
    </source>
</evidence>
<feature type="chain" id="PRO_5032546765" description="DUF4352 domain-containing protein" evidence="2">
    <location>
        <begin position="25"/>
        <end position="192"/>
    </location>
</feature>
<evidence type="ECO:0000256" key="2">
    <source>
        <dbReference type="SAM" id="SignalP"/>
    </source>
</evidence>
<dbReference type="Proteomes" id="UP000536604">
    <property type="component" value="Unassembled WGS sequence"/>
</dbReference>
<keyword evidence="4" id="KW-1185">Reference proteome</keyword>
<proteinExistence type="predicted"/>
<gene>
    <name evidence="3" type="ORF">FHS13_002550</name>
</gene>
<reference evidence="3 4" key="1">
    <citation type="submission" date="2020-08" db="EMBL/GenBank/DDBJ databases">
        <title>Genomic Encyclopedia of Type Strains, Phase III (KMG-III): the genomes of soil and plant-associated and newly described type strains.</title>
        <authorList>
            <person name="Whitman W."/>
        </authorList>
    </citation>
    <scope>NUCLEOTIDE SEQUENCE [LARGE SCALE GENOMIC DNA]</scope>
    <source>
        <strain evidence="3 4">CECT 8712</strain>
    </source>
</reference>
<protein>
    <recommendedName>
        <fullName evidence="5">DUF4352 domain-containing protein</fullName>
    </recommendedName>
</protein>
<evidence type="ECO:0008006" key="5">
    <source>
        <dbReference type="Google" id="ProtNLM"/>
    </source>
</evidence>
<keyword evidence="2" id="KW-0732">Signal</keyword>
<comment type="caution">
    <text evidence="3">The sequence shown here is derived from an EMBL/GenBank/DDBJ whole genome shotgun (WGS) entry which is preliminary data.</text>
</comment>
<dbReference type="AlphaFoldDB" id="A0A841IPK3"/>